<keyword evidence="1" id="KW-1133">Transmembrane helix</keyword>
<keyword evidence="1" id="KW-0472">Membrane</keyword>
<feature type="domain" description="SHOCT" evidence="2">
    <location>
        <begin position="51"/>
        <end position="76"/>
    </location>
</feature>
<dbReference type="InterPro" id="IPR018649">
    <property type="entry name" value="SHOCT"/>
</dbReference>
<keyword evidence="1" id="KW-0812">Transmembrane</keyword>
<dbReference type="EMBL" id="PCSD01000037">
    <property type="protein sequence ID" value="PIP33925.1"/>
    <property type="molecule type" value="Genomic_DNA"/>
</dbReference>
<name>A0A2G9ZL74_9BACT</name>
<proteinExistence type="predicted"/>
<evidence type="ECO:0000256" key="1">
    <source>
        <dbReference type="SAM" id="Phobius"/>
    </source>
</evidence>
<sequence length="77" mass="9284">MMWYFSNNPMGWFGFGFGWIFMLIFWGFIIWGFVALIGWFIKQKEDKNDSALDILKKRYVNGEIAKKEFEEKKKDLS</sequence>
<evidence type="ECO:0000259" key="2">
    <source>
        <dbReference type="Pfam" id="PF09851"/>
    </source>
</evidence>
<reference evidence="3 4" key="1">
    <citation type="submission" date="2017-09" db="EMBL/GenBank/DDBJ databases">
        <title>Depth-based differentiation of microbial function through sediment-hosted aquifers and enrichment of novel symbionts in the deep terrestrial subsurface.</title>
        <authorList>
            <person name="Probst A.J."/>
            <person name="Ladd B."/>
            <person name="Jarett J.K."/>
            <person name="Geller-Mcgrath D.E."/>
            <person name="Sieber C.M."/>
            <person name="Emerson J.B."/>
            <person name="Anantharaman K."/>
            <person name="Thomas B.C."/>
            <person name="Malmstrom R."/>
            <person name="Stieglmeier M."/>
            <person name="Klingl A."/>
            <person name="Woyke T."/>
            <person name="Ryan C.M."/>
            <person name="Banfield J.F."/>
        </authorList>
    </citation>
    <scope>NUCLEOTIDE SEQUENCE [LARGE SCALE GENOMIC DNA]</scope>
    <source>
        <strain evidence="3">CG23_combo_of_CG06-09_8_20_14_all_49_15</strain>
    </source>
</reference>
<protein>
    <submittedName>
        <fullName evidence="3">Electron transporter RnfE</fullName>
    </submittedName>
</protein>
<evidence type="ECO:0000313" key="3">
    <source>
        <dbReference type="EMBL" id="PIP33925.1"/>
    </source>
</evidence>
<dbReference type="AlphaFoldDB" id="A0A2G9ZL74"/>
<dbReference type="Pfam" id="PF09851">
    <property type="entry name" value="SHOCT"/>
    <property type="match status" value="1"/>
</dbReference>
<dbReference type="Proteomes" id="UP000230729">
    <property type="component" value="Unassembled WGS sequence"/>
</dbReference>
<organism evidence="3 4">
    <name type="scientific">Candidatus Falkowbacteria bacterium CG23_combo_of_CG06-09_8_20_14_all_49_15</name>
    <dbReference type="NCBI Taxonomy" id="1974572"/>
    <lineage>
        <taxon>Bacteria</taxon>
        <taxon>Candidatus Falkowiibacteriota</taxon>
    </lineage>
</organism>
<gene>
    <name evidence="3" type="ORF">COX22_01820</name>
</gene>
<comment type="caution">
    <text evidence="3">The sequence shown here is derived from an EMBL/GenBank/DDBJ whole genome shotgun (WGS) entry which is preliminary data.</text>
</comment>
<accession>A0A2G9ZL74</accession>
<feature type="transmembrane region" description="Helical" evidence="1">
    <location>
        <begin position="12"/>
        <end position="41"/>
    </location>
</feature>
<evidence type="ECO:0000313" key="4">
    <source>
        <dbReference type="Proteomes" id="UP000230729"/>
    </source>
</evidence>